<dbReference type="PANTHER" id="PTHR34580">
    <property type="match status" value="1"/>
</dbReference>
<evidence type="ECO:0000259" key="1">
    <source>
        <dbReference type="Pfam" id="PF25583"/>
    </source>
</evidence>
<keyword evidence="2" id="KW-0647">Proteasome</keyword>
<dbReference type="PROSITE" id="PS52050">
    <property type="entry name" value="WYL"/>
    <property type="match status" value="1"/>
</dbReference>
<dbReference type="PANTHER" id="PTHR34580:SF1">
    <property type="entry name" value="PROTEIN PAFC"/>
    <property type="match status" value="1"/>
</dbReference>
<dbReference type="Pfam" id="PF25583">
    <property type="entry name" value="WCX"/>
    <property type="match status" value="1"/>
</dbReference>
<evidence type="ECO:0000313" key="3">
    <source>
        <dbReference type="Proteomes" id="UP001243212"/>
    </source>
</evidence>
<dbReference type="GO" id="GO:0000502">
    <property type="term" value="C:proteasome complex"/>
    <property type="evidence" value="ECO:0007669"/>
    <property type="project" value="UniProtKB-KW"/>
</dbReference>
<dbReference type="EMBL" id="JAUSQX010000001">
    <property type="protein sequence ID" value="MDP9805460.1"/>
    <property type="molecule type" value="Genomic_DNA"/>
</dbReference>
<reference evidence="2 3" key="1">
    <citation type="submission" date="2023-07" db="EMBL/GenBank/DDBJ databases">
        <title>Sequencing the genomes of 1000 actinobacteria strains.</title>
        <authorList>
            <person name="Klenk H.-P."/>
        </authorList>
    </citation>
    <scope>NUCLEOTIDE SEQUENCE [LARGE SCALE GENOMIC DNA]</scope>
    <source>
        <strain evidence="2 3">DSM 17163</strain>
    </source>
</reference>
<evidence type="ECO:0000313" key="2">
    <source>
        <dbReference type="EMBL" id="MDP9805460.1"/>
    </source>
</evidence>
<dbReference type="InterPro" id="IPR028349">
    <property type="entry name" value="PafC-like"/>
</dbReference>
<dbReference type="RefSeq" id="WP_307681745.1">
    <property type="nucleotide sequence ID" value="NZ_JAUSQX010000001.1"/>
</dbReference>
<name>A0ABT9NDJ4_9ACTO</name>
<organism evidence="2 3">
    <name type="scientific">Trueperella bonasi</name>
    <dbReference type="NCBI Taxonomy" id="312286"/>
    <lineage>
        <taxon>Bacteria</taxon>
        <taxon>Bacillati</taxon>
        <taxon>Actinomycetota</taxon>
        <taxon>Actinomycetes</taxon>
        <taxon>Actinomycetales</taxon>
        <taxon>Actinomycetaceae</taxon>
        <taxon>Trueperella</taxon>
    </lineage>
</organism>
<dbReference type="InterPro" id="IPR057727">
    <property type="entry name" value="WCX_dom"/>
</dbReference>
<dbReference type="Proteomes" id="UP001243212">
    <property type="component" value="Unassembled WGS sequence"/>
</dbReference>
<dbReference type="InterPro" id="IPR051534">
    <property type="entry name" value="CBASS_pafABC_assoc_protein"/>
</dbReference>
<accession>A0ABT9NDJ4</accession>
<sequence length="314" mass="35147">MADLSLTRKISILAYLKNNPVRLRDLAEHFTTQPSKMRDELMGLFTTEISVGGYYETPVDVVIPEDLDDPVTLIDNQTDVTSALTLAEIISLLALIDEMSRSVDAQTRRQLMDLRQRIAKATEEAGFAHALWPAPTVNLDRGIADELARAIKDRRLVSIVYLKMGSNLRLKSHVAVVAPISVTTGANPLLIAAKGTVLRTYRLDRFVSAQMLEQKYTRDLEKDILNQYKSQGNFAGETVQIILEPRARWVAETLPVDKLTEINGLLIIELTVSSLSWLRTLLIRIGDAVIAVKPDRIQQAVANDARAYLEEQER</sequence>
<comment type="caution">
    <text evidence="2">The sequence shown here is derived from an EMBL/GenBank/DDBJ whole genome shotgun (WGS) entry which is preliminary data.</text>
</comment>
<proteinExistence type="predicted"/>
<feature type="domain" description="WCX" evidence="1">
    <location>
        <begin position="239"/>
        <end position="309"/>
    </location>
</feature>
<dbReference type="PIRSF" id="PIRSF016838">
    <property type="entry name" value="PafC"/>
    <property type="match status" value="1"/>
</dbReference>
<protein>
    <submittedName>
        <fullName evidence="2">Proteasome accessory factor C</fullName>
    </submittedName>
</protein>
<keyword evidence="3" id="KW-1185">Reference proteome</keyword>
<gene>
    <name evidence="2" type="ORF">J2S70_000042</name>
</gene>